<dbReference type="InterPro" id="IPR000727">
    <property type="entry name" value="T_SNARE_dom"/>
</dbReference>
<evidence type="ECO:0000313" key="16">
    <source>
        <dbReference type="Proteomes" id="UP000314982"/>
    </source>
</evidence>
<keyword evidence="9" id="KW-0206">Cytoskeleton</keyword>
<keyword evidence="5 11" id="KW-0728">SH3 domain</keyword>
<dbReference type="GO" id="GO:0030027">
    <property type="term" value="C:lamellipodium"/>
    <property type="evidence" value="ECO:0007669"/>
    <property type="project" value="UniProtKB-SubCell"/>
</dbReference>
<feature type="domain" description="SH3" evidence="13">
    <location>
        <begin position="379"/>
        <end position="450"/>
    </location>
</feature>
<dbReference type="PANTHER" id="PTHR10460">
    <property type="entry name" value="ABL INTERACTOR FAMILY MEMBER"/>
    <property type="match status" value="1"/>
</dbReference>
<evidence type="ECO:0000256" key="9">
    <source>
        <dbReference type="ARBA" id="ARBA00023212"/>
    </source>
</evidence>
<reference evidence="16" key="1">
    <citation type="submission" date="2018-06" db="EMBL/GenBank/DDBJ databases">
        <title>Genome assembly of Danube salmon.</title>
        <authorList>
            <person name="Macqueen D.J."/>
            <person name="Gundappa M.K."/>
        </authorList>
    </citation>
    <scope>NUCLEOTIDE SEQUENCE [LARGE SCALE GENOMIC DNA]</scope>
</reference>
<dbReference type="SMART" id="SM00326">
    <property type="entry name" value="SH3"/>
    <property type="match status" value="1"/>
</dbReference>
<evidence type="ECO:0000256" key="11">
    <source>
        <dbReference type="PROSITE-ProRule" id="PRU00192"/>
    </source>
</evidence>
<evidence type="ECO:0000256" key="8">
    <source>
        <dbReference type="ARBA" id="ARBA00023054"/>
    </source>
</evidence>
<dbReference type="GO" id="GO:0017124">
    <property type="term" value="F:SH3 domain binding"/>
    <property type="evidence" value="ECO:0007669"/>
    <property type="project" value="TreeGrafter"/>
</dbReference>
<dbReference type="GO" id="GO:0005856">
    <property type="term" value="C:cytoskeleton"/>
    <property type="evidence" value="ECO:0007669"/>
    <property type="project" value="UniProtKB-SubCell"/>
</dbReference>
<dbReference type="GO" id="GO:0035591">
    <property type="term" value="F:signaling adaptor activity"/>
    <property type="evidence" value="ECO:0007669"/>
    <property type="project" value="TreeGrafter"/>
</dbReference>
<dbReference type="PROSITE" id="PS50192">
    <property type="entry name" value="T_SNARE"/>
    <property type="match status" value="1"/>
</dbReference>
<dbReference type="GO" id="GO:0001764">
    <property type="term" value="P:neuron migration"/>
    <property type="evidence" value="ECO:0007669"/>
    <property type="project" value="TreeGrafter"/>
</dbReference>
<dbReference type="PRINTS" id="PR00452">
    <property type="entry name" value="SH3DOMAIN"/>
</dbReference>
<evidence type="ECO:0000256" key="1">
    <source>
        <dbReference type="ARBA" id="ARBA00004245"/>
    </source>
</evidence>
<dbReference type="PROSITE" id="PS50002">
    <property type="entry name" value="SH3"/>
    <property type="match status" value="1"/>
</dbReference>
<dbReference type="Proteomes" id="UP000314982">
    <property type="component" value="Unassembled WGS sequence"/>
</dbReference>
<feature type="domain" description="T-SNARE coiled-coil homology" evidence="14">
    <location>
        <begin position="43"/>
        <end position="105"/>
    </location>
</feature>
<dbReference type="STRING" id="62062.ENSHHUP00000022486"/>
<evidence type="ECO:0000259" key="13">
    <source>
        <dbReference type="PROSITE" id="PS50002"/>
    </source>
</evidence>
<dbReference type="GO" id="GO:0030175">
    <property type="term" value="C:filopodium"/>
    <property type="evidence" value="ECO:0007669"/>
    <property type="project" value="UniProtKB-SubCell"/>
</dbReference>
<dbReference type="InterPro" id="IPR012849">
    <property type="entry name" value="Abl-interactor_HHR_dom"/>
</dbReference>
<evidence type="ECO:0000256" key="5">
    <source>
        <dbReference type="ARBA" id="ARBA00022443"/>
    </source>
</evidence>
<keyword evidence="7" id="KW-0597">Phosphoprotein</keyword>
<organism evidence="15 16">
    <name type="scientific">Hucho hucho</name>
    <name type="common">huchen</name>
    <dbReference type="NCBI Taxonomy" id="62062"/>
    <lineage>
        <taxon>Eukaryota</taxon>
        <taxon>Metazoa</taxon>
        <taxon>Chordata</taxon>
        <taxon>Craniata</taxon>
        <taxon>Vertebrata</taxon>
        <taxon>Euteleostomi</taxon>
        <taxon>Actinopterygii</taxon>
        <taxon>Neopterygii</taxon>
        <taxon>Teleostei</taxon>
        <taxon>Protacanthopterygii</taxon>
        <taxon>Salmoniformes</taxon>
        <taxon>Salmonidae</taxon>
        <taxon>Salmoninae</taxon>
        <taxon>Hucho</taxon>
    </lineage>
</organism>
<evidence type="ECO:0000256" key="10">
    <source>
        <dbReference type="ARBA" id="ARBA00023273"/>
    </source>
</evidence>
<keyword evidence="8" id="KW-0175">Coiled coil</keyword>
<dbReference type="PANTHER" id="PTHR10460:SF26">
    <property type="entry name" value="ABL INTERACTOR 2"/>
    <property type="match status" value="1"/>
</dbReference>
<keyword evidence="6" id="KW-0963">Cytoplasm</keyword>
<dbReference type="GeneTree" id="ENSGT00940000156089"/>
<evidence type="ECO:0000256" key="7">
    <source>
        <dbReference type="ARBA" id="ARBA00022553"/>
    </source>
</evidence>
<dbReference type="Ensembl" id="ENSHHUT00000023336.1">
    <property type="protein sequence ID" value="ENSHHUP00000022486.1"/>
    <property type="gene ID" value="ENSHHUG00000013962.1"/>
</dbReference>
<keyword evidence="16" id="KW-1185">Reference proteome</keyword>
<feature type="region of interest" description="Disordered" evidence="12">
    <location>
        <begin position="157"/>
        <end position="176"/>
    </location>
</feature>
<evidence type="ECO:0000313" key="15">
    <source>
        <dbReference type="Ensembl" id="ENSHHUP00000022486.1"/>
    </source>
</evidence>
<dbReference type="AlphaFoldDB" id="A0A4W5L9L0"/>
<evidence type="ECO:0000256" key="2">
    <source>
        <dbReference type="ARBA" id="ARBA00004486"/>
    </source>
</evidence>
<comment type="subcellular location">
    <subcellularLocation>
        <location evidence="2">Cell projection</location>
        <location evidence="2">Filopodium</location>
    </subcellularLocation>
    <subcellularLocation>
        <location evidence="3">Cell projection</location>
        <location evidence="3">Lamellipodium</location>
    </subcellularLocation>
    <subcellularLocation>
        <location evidence="1">Cytoplasm</location>
        <location evidence="1">Cytoskeleton</location>
    </subcellularLocation>
</comment>
<reference evidence="15" key="2">
    <citation type="submission" date="2025-08" db="UniProtKB">
        <authorList>
            <consortium name="Ensembl"/>
        </authorList>
    </citation>
    <scope>IDENTIFICATION</scope>
</reference>
<protein>
    <submittedName>
        <fullName evidence="15">Abl interactor 2</fullName>
    </submittedName>
</protein>
<feature type="compositionally biased region" description="Pro residues" evidence="12">
    <location>
        <begin position="163"/>
        <end position="176"/>
    </location>
</feature>
<evidence type="ECO:0000256" key="4">
    <source>
        <dbReference type="ARBA" id="ARBA00010020"/>
    </source>
</evidence>
<dbReference type="Pfam" id="PF07653">
    <property type="entry name" value="SH3_2"/>
    <property type="match status" value="1"/>
</dbReference>
<feature type="region of interest" description="Disordered" evidence="12">
    <location>
        <begin position="366"/>
        <end position="391"/>
    </location>
</feature>
<dbReference type="SUPFAM" id="SSF50044">
    <property type="entry name" value="SH3-domain"/>
    <property type="match status" value="1"/>
</dbReference>
<proteinExistence type="inferred from homology"/>
<dbReference type="InterPro" id="IPR036028">
    <property type="entry name" value="SH3-like_dom_sf"/>
</dbReference>
<reference evidence="15" key="3">
    <citation type="submission" date="2025-09" db="UniProtKB">
        <authorList>
            <consortium name="Ensembl"/>
        </authorList>
    </citation>
    <scope>IDENTIFICATION</scope>
</reference>
<dbReference type="Gene3D" id="2.30.30.40">
    <property type="entry name" value="SH3 Domains"/>
    <property type="match status" value="1"/>
</dbReference>
<comment type="similarity">
    <text evidence="4">Belongs to the ABI family.</text>
</comment>
<evidence type="ECO:0000256" key="12">
    <source>
        <dbReference type="SAM" id="MobiDB-lite"/>
    </source>
</evidence>
<keyword evidence="10" id="KW-0966">Cell projection</keyword>
<dbReference type="Pfam" id="PF07815">
    <property type="entry name" value="Abi_HHR"/>
    <property type="match status" value="1"/>
</dbReference>
<evidence type="ECO:0000259" key="14">
    <source>
        <dbReference type="PROSITE" id="PS50192"/>
    </source>
</evidence>
<dbReference type="InterPro" id="IPR028457">
    <property type="entry name" value="ABI"/>
</dbReference>
<dbReference type="GO" id="GO:0031209">
    <property type="term" value="C:SCAR complex"/>
    <property type="evidence" value="ECO:0007669"/>
    <property type="project" value="TreeGrafter"/>
</dbReference>
<accession>A0A4W5L9L0</accession>
<sequence>MAELQMLLEEDIPAGRRALLDSFINLERVAEYCESNYSPDKRRALEETKDYTSQSLASVAYVINTLANNVLQMLDIQASQLRRVESSINHVSQTVDIHKEKVARREIGILTTNKNTSRNHKIVAPANPERPVCYIRKPIEYNVLDDIGHGVKNMKMSGGLPRTNPPTQKPPSPPMPGKGTIGYVMRHSPYRTLEPVRPPVVPNDYVPSPTRYMAQQESPVLTTSVKQRTHTYRYPSSLSALYRYPSSLSAFYGYPSSLSAFYGYPSSLSAFYGYPTSLSAFYGYPTSLSAFYGYPSSLSLSAFYRYPSSLSLCVLQVPLLSLRSTGTPPLSLRSTGTPPLSLRSTGTPPLSLLRCCVLISCLSPPVSDAPPSPPPAEEEESAVMEYSDPYAEEDPPWVPHTYLEKADKELSFNEGCIIYAIKKNDDGRYKGTMNGTTGLFPGNYVESIKHYAD</sequence>
<evidence type="ECO:0000256" key="6">
    <source>
        <dbReference type="ARBA" id="ARBA00022490"/>
    </source>
</evidence>
<name>A0A4W5L9L0_9TELE</name>
<dbReference type="InterPro" id="IPR001452">
    <property type="entry name" value="SH3_domain"/>
</dbReference>
<dbReference type="Gene3D" id="6.10.140.1620">
    <property type="match status" value="1"/>
</dbReference>
<evidence type="ECO:0000256" key="3">
    <source>
        <dbReference type="ARBA" id="ARBA00004510"/>
    </source>
</evidence>